<keyword evidence="10" id="KW-0406">Ion transport</keyword>
<feature type="transmembrane region" description="Helical" evidence="13">
    <location>
        <begin position="6"/>
        <end position="31"/>
    </location>
</feature>
<evidence type="ECO:0000256" key="13">
    <source>
        <dbReference type="SAM" id="Phobius"/>
    </source>
</evidence>
<feature type="transmembrane region" description="Helical" evidence="13">
    <location>
        <begin position="182"/>
        <end position="200"/>
    </location>
</feature>
<accession>A0ABQ0GP38</accession>
<sequence>MDIASWYAVALGSLILASVLPCVLLSAISIAQRYGKLLFLKYLYYPQIPNSLRRSSKTSLFDLLVLLVFIAANVVALSIGVGGIASFVRRSGLISVVNLIPLFLGGYSDITSQCGIGLRAYARIHRWIGRVAIIEGLLHAIASVSSQGLNINLKTDIAGLSAMIIFLLILPSGILRPRMYEIFLNVHFVLSLAVLIFLYLHTPTDLLIPPAVYFFVAICLLIAAGCVRSGQVIYRNIRYRKPLSRASVRTITFKRSTGGDIPLSDAVHLHVRLSRGWKHRAGQYVYLCMPGVSRTSFAQLHPFYVAWWYRDGDDDYAVFIIQRRRGFTDRVFAWRRNDYDKATDLATVLEGPYGKELSLDSYGTVLLFATGIGIAGQLPYVAQLLSGHHNYEVKTRRIALFWQVDSEIQTAWVADRMQQLLKQDTDKILDIHIYVLGNFLSRVTDQGDYVQLGERIDMTYGPLHIREVINDEMKQRKGRTAISVCTDDETSDAIRQVIRSMTDNTVSLKELEFSPSKSSLRSKSKSIFSTA</sequence>
<evidence type="ECO:0000256" key="8">
    <source>
        <dbReference type="ARBA" id="ARBA00022989"/>
    </source>
</evidence>
<evidence type="ECO:0000256" key="6">
    <source>
        <dbReference type="ARBA" id="ARBA00022692"/>
    </source>
</evidence>
<evidence type="ECO:0000259" key="14">
    <source>
        <dbReference type="PROSITE" id="PS51384"/>
    </source>
</evidence>
<feature type="transmembrane region" description="Helical" evidence="13">
    <location>
        <begin position="157"/>
        <end position="175"/>
    </location>
</feature>
<dbReference type="EMBL" id="BAAFSV010000005">
    <property type="protein sequence ID" value="GAB1319498.1"/>
    <property type="molecule type" value="Genomic_DNA"/>
</dbReference>
<reference evidence="15 16" key="1">
    <citation type="submission" date="2024-09" db="EMBL/GenBank/DDBJ databases">
        <title>Itraconazole resistance in Madurella fahalii resulting from another homologue of gene encoding cytochrome P450 14-alpha sterol demethylase (CYP51).</title>
        <authorList>
            <person name="Yoshioka I."/>
            <person name="Fahal A.H."/>
            <person name="Kaneko S."/>
            <person name="Yaguchi T."/>
        </authorList>
    </citation>
    <scope>NUCLEOTIDE SEQUENCE [LARGE SCALE GENOMIC DNA]</scope>
    <source>
        <strain evidence="15 16">IFM 68171</strain>
    </source>
</reference>
<keyword evidence="6 13" id="KW-0812">Transmembrane</keyword>
<dbReference type="EC" id="1.16.1.9" evidence="3"/>
<evidence type="ECO:0000256" key="2">
    <source>
        <dbReference type="ARBA" id="ARBA00006278"/>
    </source>
</evidence>
<evidence type="ECO:0000256" key="12">
    <source>
        <dbReference type="ARBA" id="ARBA00048483"/>
    </source>
</evidence>
<evidence type="ECO:0000256" key="3">
    <source>
        <dbReference type="ARBA" id="ARBA00012668"/>
    </source>
</evidence>
<dbReference type="InterPro" id="IPR017927">
    <property type="entry name" value="FAD-bd_FR_type"/>
</dbReference>
<gene>
    <name evidence="15" type="ORF">MFIFM68171_09708</name>
</gene>
<evidence type="ECO:0000256" key="11">
    <source>
        <dbReference type="ARBA" id="ARBA00023136"/>
    </source>
</evidence>
<keyword evidence="16" id="KW-1185">Reference proteome</keyword>
<dbReference type="CDD" id="cd06186">
    <property type="entry name" value="NOX_Duox_like_FAD_NADP"/>
    <property type="match status" value="1"/>
</dbReference>
<proteinExistence type="inferred from homology"/>
<keyword evidence="8 13" id="KW-1133">Transmembrane helix</keyword>
<dbReference type="InterPro" id="IPR051410">
    <property type="entry name" value="Ferric/Cupric_Reductase"/>
</dbReference>
<keyword evidence="11 13" id="KW-0472">Membrane</keyword>
<comment type="catalytic activity">
    <reaction evidence="12">
        <text>2 a Fe(II)-siderophore + NADP(+) + H(+) = 2 a Fe(III)-siderophore + NADPH</text>
        <dbReference type="Rhea" id="RHEA:28795"/>
        <dbReference type="Rhea" id="RHEA-COMP:11342"/>
        <dbReference type="Rhea" id="RHEA-COMP:11344"/>
        <dbReference type="ChEBI" id="CHEBI:15378"/>
        <dbReference type="ChEBI" id="CHEBI:29033"/>
        <dbReference type="ChEBI" id="CHEBI:29034"/>
        <dbReference type="ChEBI" id="CHEBI:57783"/>
        <dbReference type="ChEBI" id="CHEBI:58349"/>
        <dbReference type="EC" id="1.16.1.9"/>
    </reaction>
</comment>
<dbReference type="Proteomes" id="UP001628179">
    <property type="component" value="Unassembled WGS sequence"/>
</dbReference>
<feature type="domain" description="FAD-binding FR-type" evidence="14">
    <location>
        <begin position="238"/>
        <end position="359"/>
    </location>
</feature>
<dbReference type="SUPFAM" id="SSF52343">
    <property type="entry name" value="Ferredoxin reductase-like, C-terminal NADP-linked domain"/>
    <property type="match status" value="1"/>
</dbReference>
<keyword evidence="9" id="KW-0560">Oxidoreductase</keyword>
<evidence type="ECO:0000313" key="16">
    <source>
        <dbReference type="Proteomes" id="UP001628179"/>
    </source>
</evidence>
<feature type="transmembrane region" description="Helical" evidence="13">
    <location>
        <begin position="87"/>
        <end position="107"/>
    </location>
</feature>
<feature type="transmembrane region" description="Helical" evidence="13">
    <location>
        <begin position="60"/>
        <end position="81"/>
    </location>
</feature>
<organism evidence="15 16">
    <name type="scientific">Madurella fahalii</name>
    <dbReference type="NCBI Taxonomy" id="1157608"/>
    <lineage>
        <taxon>Eukaryota</taxon>
        <taxon>Fungi</taxon>
        <taxon>Dikarya</taxon>
        <taxon>Ascomycota</taxon>
        <taxon>Pezizomycotina</taxon>
        <taxon>Sordariomycetes</taxon>
        <taxon>Sordariomycetidae</taxon>
        <taxon>Sordariales</taxon>
        <taxon>Sordariales incertae sedis</taxon>
        <taxon>Madurella</taxon>
    </lineage>
</organism>
<feature type="transmembrane region" description="Helical" evidence="13">
    <location>
        <begin position="212"/>
        <end position="234"/>
    </location>
</feature>
<dbReference type="RefSeq" id="XP_070921228.1">
    <property type="nucleotide sequence ID" value="XM_071065127.1"/>
</dbReference>
<evidence type="ECO:0000313" key="15">
    <source>
        <dbReference type="EMBL" id="GAB1319498.1"/>
    </source>
</evidence>
<protein>
    <recommendedName>
        <fullName evidence="3">ferric-chelate reductase (NADPH)</fullName>
        <ecNumber evidence="3">1.16.1.9</ecNumber>
    </recommendedName>
</protein>
<dbReference type="Pfam" id="PF08022">
    <property type="entry name" value="FAD_binding_8"/>
    <property type="match status" value="1"/>
</dbReference>
<evidence type="ECO:0000256" key="9">
    <source>
        <dbReference type="ARBA" id="ARBA00023002"/>
    </source>
</evidence>
<keyword evidence="4" id="KW-0813">Transport</keyword>
<comment type="subcellular location">
    <subcellularLocation>
        <location evidence="1">Cell membrane</location>
        <topology evidence="1">Multi-pass membrane protein</topology>
    </subcellularLocation>
</comment>
<dbReference type="InterPro" id="IPR013130">
    <property type="entry name" value="Fe3_Rdtase_TM_dom"/>
</dbReference>
<dbReference type="Pfam" id="PF01794">
    <property type="entry name" value="Ferric_reduct"/>
    <property type="match status" value="1"/>
</dbReference>
<comment type="caution">
    <text evidence="15">The sequence shown here is derived from an EMBL/GenBank/DDBJ whole genome shotgun (WGS) entry which is preliminary data.</text>
</comment>
<dbReference type="PANTHER" id="PTHR32361:SF26">
    <property type="entry name" value="FAD-BINDING 8 DOMAIN-CONTAINING PROTEIN-RELATED"/>
    <property type="match status" value="1"/>
</dbReference>
<dbReference type="SUPFAM" id="SSF63380">
    <property type="entry name" value="Riboflavin synthase domain-like"/>
    <property type="match status" value="1"/>
</dbReference>
<evidence type="ECO:0000256" key="1">
    <source>
        <dbReference type="ARBA" id="ARBA00004651"/>
    </source>
</evidence>
<dbReference type="InterPro" id="IPR017938">
    <property type="entry name" value="Riboflavin_synthase-like_b-brl"/>
</dbReference>
<keyword evidence="5" id="KW-1003">Cell membrane</keyword>
<comment type="similarity">
    <text evidence="2">Belongs to the ferric reductase (FRE) family.</text>
</comment>
<dbReference type="PROSITE" id="PS51384">
    <property type="entry name" value="FAD_FR"/>
    <property type="match status" value="1"/>
</dbReference>
<evidence type="ECO:0000256" key="10">
    <source>
        <dbReference type="ARBA" id="ARBA00023065"/>
    </source>
</evidence>
<dbReference type="Pfam" id="PF08030">
    <property type="entry name" value="NAD_binding_6"/>
    <property type="match status" value="1"/>
</dbReference>
<evidence type="ECO:0000256" key="7">
    <source>
        <dbReference type="ARBA" id="ARBA00022982"/>
    </source>
</evidence>
<keyword evidence="7" id="KW-0249">Electron transport</keyword>
<dbReference type="InterPro" id="IPR039261">
    <property type="entry name" value="FNR_nucleotide-bd"/>
</dbReference>
<evidence type="ECO:0000256" key="4">
    <source>
        <dbReference type="ARBA" id="ARBA00022448"/>
    </source>
</evidence>
<name>A0ABQ0GP38_9PEZI</name>
<dbReference type="GeneID" id="98180450"/>
<dbReference type="PANTHER" id="PTHR32361">
    <property type="entry name" value="FERRIC/CUPRIC REDUCTASE TRANSMEMBRANE COMPONENT"/>
    <property type="match status" value="1"/>
</dbReference>
<dbReference type="Gene3D" id="3.40.50.80">
    <property type="entry name" value="Nucleotide-binding domain of ferredoxin-NADP reductase (FNR) module"/>
    <property type="match status" value="1"/>
</dbReference>
<dbReference type="InterPro" id="IPR013112">
    <property type="entry name" value="FAD-bd_8"/>
</dbReference>
<dbReference type="InterPro" id="IPR013121">
    <property type="entry name" value="Fe_red_NAD-bd_6"/>
</dbReference>
<evidence type="ECO:0000256" key="5">
    <source>
        <dbReference type="ARBA" id="ARBA00022475"/>
    </source>
</evidence>